<evidence type="ECO:0000313" key="3">
    <source>
        <dbReference type="Proteomes" id="UP000632828"/>
    </source>
</evidence>
<reference evidence="2" key="1">
    <citation type="submission" date="2020-09" db="EMBL/GenBank/DDBJ databases">
        <title>Pelobacter alkaliphilus sp. nov., a novel anaerobic arsenate-reducing bacterium from terrestrial mud volcano.</title>
        <authorList>
            <person name="Khomyakova M.A."/>
            <person name="Merkel A.Y."/>
            <person name="Slobodkin A.I."/>
        </authorList>
    </citation>
    <scope>NUCLEOTIDE SEQUENCE</scope>
    <source>
        <strain evidence="2">M08fum</strain>
    </source>
</reference>
<keyword evidence="3" id="KW-1185">Reference proteome</keyword>
<dbReference type="AlphaFoldDB" id="A0A8J6QRA1"/>
<dbReference type="InterPro" id="IPR036397">
    <property type="entry name" value="RNaseH_sf"/>
</dbReference>
<name>A0A8J6QRA1_9BACT</name>
<dbReference type="Pfam" id="PF00665">
    <property type="entry name" value="rve"/>
    <property type="match status" value="1"/>
</dbReference>
<accession>A0A8J6QRA1</accession>
<dbReference type="GO" id="GO:0003676">
    <property type="term" value="F:nucleic acid binding"/>
    <property type="evidence" value="ECO:0007669"/>
    <property type="project" value="InterPro"/>
</dbReference>
<evidence type="ECO:0000313" key="2">
    <source>
        <dbReference type="EMBL" id="MBD1401921.1"/>
    </source>
</evidence>
<sequence length="276" mass="32109">MMAELHPPRWQVWAHFRFSIIGGLLSNPPEPGQLKQRLQELAEKNWQHPLRPGLMRVSFSTLERWYYQARDAADPVAALGRRIRRDHGKRQALCDALLKALEEQYHQHRRWSVQLHYDNLRARIDGQPELGSLPSYQSVRRCMQEHGWVRRREPARPTAGQSRAADRLEQREVRSFEATHVHALWHLDYHQARMKILDTAGRWQKPVALAIIDDRSRLCCHLQFYLAETAETLIHGLTQAFLKRGLPRALLTDNGAAMLAEETRQGLARLAIEHKT</sequence>
<dbReference type="Gene3D" id="3.30.420.10">
    <property type="entry name" value="Ribonuclease H-like superfamily/Ribonuclease H"/>
    <property type="match status" value="1"/>
</dbReference>
<dbReference type="InterPro" id="IPR001584">
    <property type="entry name" value="Integrase_cat-core"/>
</dbReference>
<proteinExistence type="predicted"/>
<dbReference type="Proteomes" id="UP000632828">
    <property type="component" value="Unassembled WGS sequence"/>
</dbReference>
<dbReference type="PROSITE" id="PS50994">
    <property type="entry name" value="INTEGRASE"/>
    <property type="match status" value="1"/>
</dbReference>
<feature type="non-terminal residue" evidence="2">
    <location>
        <position position="276"/>
    </location>
</feature>
<protein>
    <submittedName>
        <fullName evidence="2">DDE-type integrase/transposase/recombinase</fullName>
    </submittedName>
</protein>
<dbReference type="RefSeq" id="WP_191157995.1">
    <property type="nucleotide sequence ID" value="NZ_JACWUN010000041.1"/>
</dbReference>
<comment type="caution">
    <text evidence="2">The sequence shown here is derived from an EMBL/GenBank/DDBJ whole genome shotgun (WGS) entry which is preliminary data.</text>
</comment>
<dbReference type="EMBL" id="JACWUN010000041">
    <property type="protein sequence ID" value="MBD1401921.1"/>
    <property type="molecule type" value="Genomic_DNA"/>
</dbReference>
<gene>
    <name evidence="2" type="ORF">ICT70_14775</name>
</gene>
<dbReference type="GO" id="GO:0015074">
    <property type="term" value="P:DNA integration"/>
    <property type="evidence" value="ECO:0007669"/>
    <property type="project" value="InterPro"/>
</dbReference>
<organism evidence="2 3">
    <name type="scientific">Pelovirga terrestris</name>
    <dbReference type="NCBI Taxonomy" id="2771352"/>
    <lineage>
        <taxon>Bacteria</taxon>
        <taxon>Pseudomonadati</taxon>
        <taxon>Thermodesulfobacteriota</taxon>
        <taxon>Desulfuromonadia</taxon>
        <taxon>Geobacterales</taxon>
        <taxon>Geobacteraceae</taxon>
        <taxon>Pelovirga</taxon>
    </lineage>
</organism>
<dbReference type="InterPro" id="IPR012337">
    <property type="entry name" value="RNaseH-like_sf"/>
</dbReference>
<evidence type="ECO:0000259" key="1">
    <source>
        <dbReference type="PROSITE" id="PS50994"/>
    </source>
</evidence>
<dbReference type="SUPFAM" id="SSF53098">
    <property type="entry name" value="Ribonuclease H-like"/>
    <property type="match status" value="1"/>
</dbReference>
<feature type="domain" description="Integrase catalytic" evidence="1">
    <location>
        <begin position="176"/>
        <end position="276"/>
    </location>
</feature>